<dbReference type="NCBIfam" id="TIGR03696">
    <property type="entry name" value="Rhs_assc_core"/>
    <property type="match status" value="1"/>
</dbReference>
<organism evidence="10 11">
    <name type="scientific">Streptomyces coryli</name>
    <dbReference type="NCBI Taxonomy" id="1128680"/>
    <lineage>
        <taxon>Bacteria</taxon>
        <taxon>Bacillati</taxon>
        <taxon>Actinomycetota</taxon>
        <taxon>Actinomycetes</taxon>
        <taxon>Kitasatosporales</taxon>
        <taxon>Streptomycetaceae</taxon>
        <taxon>Streptomyces</taxon>
    </lineage>
</organism>
<dbReference type="GO" id="GO:0005576">
    <property type="term" value="C:extracellular region"/>
    <property type="evidence" value="ECO:0007669"/>
    <property type="project" value="UniProtKB-SubCell"/>
</dbReference>
<feature type="domain" description="Insecticide toxin TcdB middle/N-terminal" evidence="8">
    <location>
        <begin position="616"/>
        <end position="781"/>
    </location>
</feature>
<sequence length="2414" mass="261532">MSRGANAGAEGAVISLPRGGGAVGGLGETFAPDLFTGTGNFTVPIAIPPGRAGHGPELSLGYSTGNGNGPFGAGWQLSLPGVARKTARGIPRYEDAGTADVFVLSGTEDLVPVAGGPPGRQRYRPRTEGRFARIEHVRGATGDFWEVRGRDGGFTRFGTPRPDGADAAWRDPAAVADPEDASRVFGWRVGESRDAVGNLIRYEYLRDRGREPGHGWDQPLISRIRYGDYGDRAAPSFLIEVEFLYESRPDPFSGHRAGFELRTTLRCRALRVTTHAADGVVRPAREYRFGYQQAAFTGVSLLTRVDVTGIDEQAVPPAEERLPPLTFGYTGFDPARRRFEPLTGPGLPTAALNSPTLALADLRGSGLPDVVELGTTGARVWHNAGDGRFALPRPLPDAPPCSLADPGVRFLDADGDGRPDLVVPEPAGRGGPAGPRSEGAMAGYFPMTFAGGWSRRSFTRYRQSPSVALGSTNVRLVDLDGDGLTDVLRSGTRLECWFNDPDPRKAWQRTATGVAPGPPVDLADPRVRLADMTGDGLPDIVLLSSGNIAYLPNLGHGRWGARVAMRRSPRLPDGYDPRRVLLGDVDGDGAADLIFVGADRVQLWGNRSGNEWTDEPVTVRGTPDVIGTDSVQLCDLYGTGMAGLLFSRAADGSGRPHLRFLDFSGGVKPQLLELMDNHLGAVTRVTYAPSTREYLRDQRDPATRWRTTLPFPVQVVTHIEVTDAISGGRKSTAYRYHHGYWDGVEREFRGFAMVEHQDTETFAGQRDEHFSPPTLTKSWFHPGPVAAAEAGDWTELDLRHEYFGGDAPMPRPPDQSALLAALPRAARRSALRALRGRLLRTELYALDGSAHERRPYTVTESLPGVREESPPGADDARERIFFPFPLGGRVTEYERGTEPMTRFTFPAGHDPYGQSTGQLAVAVPRGRDPLVTLDAAPPQPYLATYSTVEYARRDDATHYLVDKVARKTEHEVVHDGRLRVPDLRDAVFAHTGAGVSLRVLTDIRNRYDGDAYTGLAPGVLGAYGMLSRTESLAFTDAFLNSLYPAGDPARPAYLAPGGAPAWSGEYPQEFRDLLPSLAGYVHDGGGYYVITARHQYDTQVPGRVPRGLPLTSLDPLGALSRIDYDRHDLLPVRCTDPAGLTTDAVADYRLLYPREVTDANGAVTSVDYSPAGFVTASFARGRDGAGDRAAPGVRMTYDLLAHAEGRGPASVRTVRRVHHDTEAGVPPGWIDDVLVSVQFSDGFGRIVQTRAQAEDTLFGDPTYGGGVIPAGDLAPVGDTVGRTRGPSDPDNVIVSGWQVYDNKGRVVRRYEPFYATGYGYDPPTEAQLGRRTTLFYDPRGHVVRTVNPDRSEQRVLFGVPADLSDPDTYTPTPWETYTYDANDNAGRTHPAEAQPYTTHWNTPASTETDALGRTVRAVARTGLAAGDRSATRSAYDIQGNLLSVTDALGREAFRYLYDVARRRWRADGIDSGRRDAVPDALGRPVESRDGKGALTLCAFDALRRPVRVWARDETDGPVTLRQIVAYGDGGTPAQPAADRAAARARNLLGRPMRHHDEAGLVTVGAADFKGNVLESARRIIADAPILDTYRSAAGKDWQVVPFQVDWTPAPGQSRAARDAMLLEPDGYATTSAYDALDRVVRHVFPQDVEGRRRVLTPAYNRAGTLEQVRIDDTLYVQRISYDAKGQRTLIAYGNGVMTRYAYDPDTFRPARLRSEHYTLVGAAGYRPAGDPLQDHGYDHDLVGNLLTLRDRAPGSGIPGNPAALGADDPALRRLLGSGDALDRHFAYDPLYRLLSATGREHQAPFAGDPWNAPPRGTDVTRTQPYTETYRYDAADNLLALAHAGTGGFTRTFTPAPGSNRLRRTTTGQTPYDYAFDRNGNMVAETTARHFAWDHGDRLKAYGTQTPAAEPSIHAQYLYDATGRRIKKLVRRQGGGVEVFHYVDDLFEHHRWTGPGGSGANQHLHVMDDGRRIALARIGPAHPEDRGPAVAFHLGDHLGSSTAVLDQAGALTNREEYTPYGETSFGSHTRKRYRFTGAERDEESGLGHHGARHYSPWSGRWTSCDPLGIVDGLNLYGYVRANPLRLTDPGGKQSAPTVGDAAADAIDRIDSMENPFSVHGKAGMREVPVSLDIDEPRAVGERGISAGEARARALDSSNRQLLDPATNRSTKYLGAESRAANISRAVRSVADDASILLTHRFNEITEMRTVFAEAVAKVRDPMGMSPTALKAAVNTKVWEIIKHGTSPSAVRVRQALGKLGFQDVPGAGFRVRGPVAGSSPAAPRPSAAPPSAAAPAEAAAAEGVTAERVAAEAAEAGAKVGKVRRVLGFLGKAAVAIPVAYHSFMVGTELRQGHGWAAAKHVGLMVWDISPMPLLLAGAEGRQKLIDDIRRNHDPKTAEQMIKDSCLYATAICRQ</sequence>
<evidence type="ECO:0000256" key="5">
    <source>
        <dbReference type="ARBA" id="ARBA00023026"/>
    </source>
</evidence>
<accession>A0A6G4TZV4</accession>
<name>A0A6G4TZV4_9ACTN</name>
<evidence type="ECO:0000256" key="6">
    <source>
        <dbReference type="SAM" id="MobiDB-lite"/>
    </source>
</evidence>
<comment type="caution">
    <text evidence="10">The sequence shown here is derived from an EMBL/GenBank/DDBJ whole genome shotgun (WGS) entry which is preliminary data.</text>
</comment>
<dbReference type="InterPro" id="IPR056823">
    <property type="entry name" value="TEN-like_YD-shell"/>
</dbReference>
<comment type="subcellular location">
    <subcellularLocation>
        <location evidence="1">Secreted</location>
    </subcellularLocation>
</comment>
<dbReference type="InterPro" id="IPR022045">
    <property type="entry name" value="TcdB_toxin_mid/N"/>
</dbReference>
<proteinExistence type="predicted"/>
<keyword evidence="2" id="KW-0964">Secreted</keyword>
<feature type="domain" description="Insecticide toxin TcdB middle/C-terminal" evidence="7">
    <location>
        <begin position="831"/>
        <end position="928"/>
    </location>
</feature>
<keyword evidence="3" id="KW-0732">Signal</keyword>
<evidence type="ECO:0000259" key="9">
    <source>
        <dbReference type="Pfam" id="PF25023"/>
    </source>
</evidence>
<dbReference type="InterPro" id="IPR050708">
    <property type="entry name" value="T6SS_VgrG/RHS"/>
</dbReference>
<dbReference type="InterPro" id="IPR013517">
    <property type="entry name" value="FG-GAP"/>
</dbReference>
<evidence type="ECO:0000259" key="7">
    <source>
        <dbReference type="Pfam" id="PF12255"/>
    </source>
</evidence>
<dbReference type="Pfam" id="PF03534">
    <property type="entry name" value="SpvB"/>
    <property type="match status" value="1"/>
</dbReference>
<dbReference type="Gene3D" id="2.130.10.130">
    <property type="entry name" value="Integrin alpha, N-terminal"/>
    <property type="match status" value="1"/>
</dbReference>
<dbReference type="Proteomes" id="UP000481583">
    <property type="component" value="Unassembled WGS sequence"/>
</dbReference>
<dbReference type="GO" id="GO:0005737">
    <property type="term" value="C:cytoplasm"/>
    <property type="evidence" value="ECO:0007669"/>
    <property type="project" value="InterPro"/>
</dbReference>
<evidence type="ECO:0000313" key="11">
    <source>
        <dbReference type="Proteomes" id="UP000481583"/>
    </source>
</evidence>
<dbReference type="EMBL" id="JAAKZV010000057">
    <property type="protein sequence ID" value="NGN65282.1"/>
    <property type="molecule type" value="Genomic_DNA"/>
</dbReference>
<keyword evidence="4" id="KW-0677">Repeat</keyword>
<evidence type="ECO:0000256" key="3">
    <source>
        <dbReference type="ARBA" id="ARBA00022729"/>
    </source>
</evidence>
<dbReference type="Gene3D" id="2.180.10.10">
    <property type="entry name" value="RHS repeat-associated core"/>
    <property type="match status" value="2"/>
</dbReference>
<evidence type="ECO:0008006" key="12">
    <source>
        <dbReference type="Google" id="ProtNLM"/>
    </source>
</evidence>
<feature type="region of interest" description="Disordered" evidence="6">
    <location>
        <begin position="2274"/>
        <end position="2293"/>
    </location>
</feature>
<dbReference type="InterPro" id="IPR022385">
    <property type="entry name" value="Rhs_assc_core"/>
</dbReference>
<dbReference type="InterPro" id="IPR028994">
    <property type="entry name" value="Integrin_alpha_N"/>
</dbReference>
<evidence type="ECO:0000256" key="4">
    <source>
        <dbReference type="ARBA" id="ARBA00022737"/>
    </source>
</evidence>
<keyword evidence="5" id="KW-0843">Virulence</keyword>
<reference evidence="10 11" key="1">
    <citation type="submission" date="2020-02" db="EMBL/GenBank/DDBJ databases">
        <title>Whole-genome analyses of novel actinobacteria.</title>
        <authorList>
            <person name="Sahin N."/>
        </authorList>
    </citation>
    <scope>NUCLEOTIDE SEQUENCE [LARGE SCALE GENOMIC DNA]</scope>
    <source>
        <strain evidence="10 11">A7024</strain>
    </source>
</reference>
<dbReference type="InterPro" id="IPR003284">
    <property type="entry name" value="Sal_SpvB"/>
</dbReference>
<gene>
    <name evidence="10" type="ORF">G5C51_15410</name>
</gene>
<dbReference type="Pfam" id="PF12255">
    <property type="entry name" value="TcdB_toxin_midC"/>
    <property type="match status" value="1"/>
</dbReference>
<evidence type="ECO:0000256" key="2">
    <source>
        <dbReference type="ARBA" id="ARBA00022525"/>
    </source>
</evidence>
<evidence type="ECO:0000256" key="1">
    <source>
        <dbReference type="ARBA" id="ARBA00004613"/>
    </source>
</evidence>
<dbReference type="PANTHER" id="PTHR32305:SF15">
    <property type="entry name" value="PROTEIN RHSA-RELATED"/>
    <property type="match status" value="1"/>
</dbReference>
<dbReference type="Pfam" id="PF12256">
    <property type="entry name" value="TcdB_toxin_midN"/>
    <property type="match status" value="1"/>
</dbReference>
<evidence type="ECO:0000313" key="10">
    <source>
        <dbReference type="EMBL" id="NGN65282.1"/>
    </source>
</evidence>
<feature type="domain" description="Teneurin-like YD-shell" evidence="9">
    <location>
        <begin position="1823"/>
        <end position="2064"/>
    </location>
</feature>
<dbReference type="RefSeq" id="WP_165237566.1">
    <property type="nucleotide sequence ID" value="NZ_JAAKZV010000057.1"/>
</dbReference>
<dbReference type="Pfam" id="PF25023">
    <property type="entry name" value="TEN_YD-shell"/>
    <property type="match status" value="1"/>
</dbReference>
<evidence type="ECO:0000259" key="8">
    <source>
        <dbReference type="Pfam" id="PF12256"/>
    </source>
</evidence>
<dbReference type="InterPro" id="IPR022044">
    <property type="entry name" value="TcdB_toxin_mid/C"/>
</dbReference>
<dbReference type="Pfam" id="PF13517">
    <property type="entry name" value="FG-GAP_3"/>
    <property type="match status" value="2"/>
</dbReference>
<dbReference type="PANTHER" id="PTHR32305">
    <property type="match status" value="1"/>
</dbReference>
<protein>
    <recommendedName>
        <fullName evidence="12">Toxin</fullName>
    </recommendedName>
</protein>
<dbReference type="SUPFAM" id="SSF69318">
    <property type="entry name" value="Integrin alpha N-terminal domain"/>
    <property type="match status" value="1"/>
</dbReference>
<keyword evidence="11" id="KW-1185">Reference proteome</keyword>